<dbReference type="OrthoDB" id="1431247at2759"/>
<dbReference type="PROSITE" id="PS01031">
    <property type="entry name" value="SHSP"/>
    <property type="match status" value="1"/>
</dbReference>
<proteinExistence type="inferred from homology"/>
<protein>
    <submittedName>
        <fullName evidence="5">HSP20 domain-containing protein</fullName>
    </submittedName>
</protein>
<evidence type="ECO:0000313" key="6">
    <source>
        <dbReference type="Proteomes" id="UP000011668"/>
    </source>
</evidence>
<keyword evidence="1" id="KW-0346">Stress response</keyword>
<accession>L8X5A6</accession>
<dbReference type="Proteomes" id="UP000011668">
    <property type="component" value="Unassembled WGS sequence"/>
</dbReference>
<dbReference type="STRING" id="983506.L8X5A6"/>
<dbReference type="AlphaFoldDB" id="L8X5A6"/>
<sequence>MAMLHTPGAGYTPRGHLALLQPPLSSLPGPFTWELCVIIRTITYHDHHPASPTMSLAHFLAEYATHPFLGPYYDHWLQENNFGTFGHIWQPDWSGFSSERTPSLDWFEGDTSYTLHIEVPGVKKEDMTMHVSEDGHSLTIEGKTEKFGNFLGLSGGNEPRSTGGRIKRVRRTMADGTVVVISRTEKKHSVGTTVKFSRTVSLPAYVDGKRIVAKLENGILSVTLPKLHTPKPRRIVID</sequence>
<reference evidence="5 6" key="1">
    <citation type="journal article" date="2013" name="Nat. Commun.">
        <title>The evolution and pathogenic mechanisms of the rice sheath blight pathogen.</title>
        <authorList>
            <person name="Zheng A."/>
            <person name="Lin R."/>
            <person name="Xu L."/>
            <person name="Qin P."/>
            <person name="Tang C."/>
            <person name="Ai P."/>
            <person name="Zhang D."/>
            <person name="Liu Y."/>
            <person name="Sun Z."/>
            <person name="Feng H."/>
            <person name="Wang Y."/>
            <person name="Chen Y."/>
            <person name="Liang X."/>
            <person name="Fu R."/>
            <person name="Li Q."/>
            <person name="Zhang J."/>
            <person name="Yu X."/>
            <person name="Xie Z."/>
            <person name="Ding L."/>
            <person name="Guan P."/>
            <person name="Tang J."/>
            <person name="Liang Y."/>
            <person name="Wang S."/>
            <person name="Deng Q."/>
            <person name="Li S."/>
            <person name="Zhu J."/>
            <person name="Wang L."/>
            <person name="Liu H."/>
            <person name="Li P."/>
        </authorList>
    </citation>
    <scope>NUCLEOTIDE SEQUENCE [LARGE SCALE GENOMIC DNA]</scope>
    <source>
        <strain evidence="6">AG-1 IA</strain>
    </source>
</reference>
<evidence type="ECO:0000256" key="1">
    <source>
        <dbReference type="ARBA" id="ARBA00023016"/>
    </source>
</evidence>
<evidence type="ECO:0000256" key="2">
    <source>
        <dbReference type="PROSITE-ProRule" id="PRU00285"/>
    </source>
</evidence>
<dbReference type="InterPro" id="IPR002068">
    <property type="entry name" value="A-crystallin/Hsp20_dom"/>
</dbReference>
<comment type="similarity">
    <text evidence="2 3">Belongs to the small heat shock protein (HSP20) family.</text>
</comment>
<evidence type="ECO:0000313" key="5">
    <source>
        <dbReference type="EMBL" id="ELU43794.1"/>
    </source>
</evidence>
<dbReference type="HOGENOM" id="CLU_101892_0_0_1"/>
<name>L8X5A6_THACA</name>
<organism evidence="5 6">
    <name type="scientific">Thanatephorus cucumeris (strain AG1-IA)</name>
    <name type="common">Rice sheath blight fungus</name>
    <name type="synonym">Rhizoctonia solani</name>
    <dbReference type="NCBI Taxonomy" id="983506"/>
    <lineage>
        <taxon>Eukaryota</taxon>
        <taxon>Fungi</taxon>
        <taxon>Dikarya</taxon>
        <taxon>Basidiomycota</taxon>
        <taxon>Agaricomycotina</taxon>
        <taxon>Agaricomycetes</taxon>
        <taxon>Cantharellales</taxon>
        <taxon>Ceratobasidiaceae</taxon>
        <taxon>Rhizoctonia</taxon>
        <taxon>Rhizoctonia solani AG-1</taxon>
    </lineage>
</organism>
<comment type="caution">
    <text evidence="5">The sequence shown here is derived from an EMBL/GenBank/DDBJ whole genome shotgun (WGS) entry which is preliminary data.</text>
</comment>
<dbReference type="EMBL" id="AFRT01000481">
    <property type="protein sequence ID" value="ELU43794.1"/>
    <property type="molecule type" value="Genomic_DNA"/>
</dbReference>
<dbReference type="CDD" id="cd06464">
    <property type="entry name" value="ACD_sHsps-like"/>
    <property type="match status" value="1"/>
</dbReference>
<gene>
    <name evidence="5" type="ORF">AG1IA_02174</name>
</gene>
<evidence type="ECO:0000256" key="3">
    <source>
        <dbReference type="RuleBase" id="RU003616"/>
    </source>
</evidence>
<dbReference type="Pfam" id="PF00011">
    <property type="entry name" value="HSP20"/>
    <property type="match status" value="1"/>
</dbReference>
<dbReference type="Gene3D" id="2.60.40.790">
    <property type="match status" value="1"/>
</dbReference>
<dbReference type="PANTHER" id="PTHR11527">
    <property type="entry name" value="HEAT-SHOCK PROTEIN 20 FAMILY MEMBER"/>
    <property type="match status" value="1"/>
</dbReference>
<dbReference type="InterPro" id="IPR008978">
    <property type="entry name" value="HSP20-like_chaperone"/>
</dbReference>
<evidence type="ECO:0000259" key="4">
    <source>
        <dbReference type="PROSITE" id="PS01031"/>
    </source>
</evidence>
<dbReference type="InterPro" id="IPR031107">
    <property type="entry name" value="Small_HSP"/>
</dbReference>
<feature type="domain" description="SHSP" evidence="4">
    <location>
        <begin position="95"/>
        <end position="238"/>
    </location>
</feature>
<keyword evidence="6" id="KW-1185">Reference proteome</keyword>
<dbReference type="SUPFAM" id="SSF49764">
    <property type="entry name" value="HSP20-like chaperones"/>
    <property type="match status" value="1"/>
</dbReference>